<evidence type="ECO:0008006" key="4">
    <source>
        <dbReference type="Google" id="ProtNLM"/>
    </source>
</evidence>
<dbReference type="EnsemblMetazoa" id="XM_031927112">
    <property type="protein sequence ID" value="XP_031782972"/>
    <property type="gene ID" value="LOC100680162"/>
</dbReference>
<dbReference type="EnsemblMetazoa" id="XM_032601857">
    <property type="protein sequence ID" value="XP_032457748"/>
    <property type="gene ID" value="LOC100680162"/>
</dbReference>
<dbReference type="PANTHER" id="PTHR46940:SF1">
    <property type="entry name" value="NKAP DOMAIN CONTAINING 1"/>
    <property type="match status" value="1"/>
</dbReference>
<dbReference type="EnsemblMetazoa" id="XM_031927113">
    <property type="protein sequence ID" value="XP_031782973"/>
    <property type="gene ID" value="LOC100680162"/>
</dbReference>
<evidence type="ECO:0000256" key="1">
    <source>
        <dbReference type="SAM" id="MobiDB-lite"/>
    </source>
</evidence>
<feature type="compositionally biased region" description="Basic and acidic residues" evidence="1">
    <location>
        <begin position="296"/>
        <end position="305"/>
    </location>
</feature>
<name>A0A7M7Q7B1_NASVI</name>
<dbReference type="EnsemblMetazoa" id="XM_031927110">
    <property type="protein sequence ID" value="XP_031782970"/>
    <property type="gene ID" value="LOC100680162"/>
</dbReference>
<keyword evidence="3" id="KW-1185">Reference proteome</keyword>
<feature type="region of interest" description="Disordered" evidence="1">
    <location>
        <begin position="1"/>
        <end position="362"/>
    </location>
</feature>
<protein>
    <recommendedName>
        <fullName evidence="4">Serine/arginine repetitive matrix protein 1</fullName>
    </recommendedName>
</protein>
<feature type="compositionally biased region" description="Polar residues" evidence="1">
    <location>
        <begin position="179"/>
        <end position="193"/>
    </location>
</feature>
<dbReference type="RefSeq" id="XP_031782970.1">
    <property type="nucleotide sequence ID" value="XM_031927110.2"/>
</dbReference>
<dbReference type="PANTHER" id="PTHR46940">
    <property type="entry name" value="NKAP DOMAIN-CONTAINING 1"/>
    <property type="match status" value="1"/>
</dbReference>
<accession>A0A7M7Q7B1</accession>
<dbReference type="KEGG" id="nvi:100680162"/>
<dbReference type="InterPro" id="IPR043407">
    <property type="entry name" value="Nkap_D1"/>
</dbReference>
<feature type="compositionally biased region" description="Basic and acidic residues" evidence="1">
    <location>
        <begin position="28"/>
        <end position="48"/>
    </location>
</feature>
<feature type="compositionally biased region" description="Basic residues" evidence="1">
    <location>
        <begin position="89"/>
        <end position="138"/>
    </location>
</feature>
<reference evidence="2" key="1">
    <citation type="submission" date="2021-01" db="UniProtKB">
        <authorList>
            <consortium name="EnsemblMetazoa"/>
        </authorList>
    </citation>
    <scope>IDENTIFICATION</scope>
</reference>
<dbReference type="AlphaFoldDB" id="A0A7M7Q7B1"/>
<dbReference type="RefSeq" id="XP_031782975.1">
    <property type="nucleotide sequence ID" value="XM_031927115.2"/>
</dbReference>
<organism evidence="2 3">
    <name type="scientific">Nasonia vitripennis</name>
    <name type="common">Parasitic wasp</name>
    <dbReference type="NCBI Taxonomy" id="7425"/>
    <lineage>
        <taxon>Eukaryota</taxon>
        <taxon>Metazoa</taxon>
        <taxon>Ecdysozoa</taxon>
        <taxon>Arthropoda</taxon>
        <taxon>Hexapoda</taxon>
        <taxon>Insecta</taxon>
        <taxon>Pterygota</taxon>
        <taxon>Neoptera</taxon>
        <taxon>Endopterygota</taxon>
        <taxon>Hymenoptera</taxon>
        <taxon>Apocrita</taxon>
        <taxon>Proctotrupomorpha</taxon>
        <taxon>Chalcidoidea</taxon>
        <taxon>Pteromalidae</taxon>
        <taxon>Pteromalinae</taxon>
        <taxon>Nasonia</taxon>
    </lineage>
</organism>
<feature type="compositionally biased region" description="Low complexity" evidence="1">
    <location>
        <begin position="220"/>
        <end position="234"/>
    </location>
</feature>
<evidence type="ECO:0000313" key="3">
    <source>
        <dbReference type="Proteomes" id="UP000002358"/>
    </source>
</evidence>
<dbReference type="FunCoup" id="A0A7M7Q7B1">
    <property type="interactions" value="25"/>
</dbReference>
<dbReference type="Proteomes" id="UP000002358">
    <property type="component" value="Unassembled WGS sequence"/>
</dbReference>
<dbReference type="InParanoid" id="A0A7M7Q7B1"/>
<dbReference type="EnsemblMetazoa" id="XM_031927115">
    <property type="protein sequence ID" value="XP_031782975"/>
    <property type="gene ID" value="LOC100680162"/>
</dbReference>
<feature type="compositionally biased region" description="Basic and acidic residues" evidence="1">
    <location>
        <begin position="276"/>
        <end position="287"/>
    </location>
</feature>
<dbReference type="RefSeq" id="XP_031782974.1">
    <property type="nucleotide sequence ID" value="XM_031927114.2"/>
</dbReference>
<dbReference type="RefSeq" id="XP_031782972.1">
    <property type="nucleotide sequence ID" value="XM_031927112.2"/>
</dbReference>
<sequence>MSRDDRRRGGSSSSTKLRMDSSSSQSKSHGDSSSKRKELDNVMRKARESQSSYWNKKLLEVEEKDPNRWRHSGYKEMYIGGISTNNSKFHQRSPKHRSPHPRSPRPRSPRSPRIRSPLRPRSRTPRNRNSRSPRRRSPRITNSFILKPRSPIIRRSNTPKTRSPKVRRSHTPKPRSPKTPRNQANNAQSRITKSPSSGSTCSDHSCSVCSPKDHRQIVNRRLSQSRSSSPARQRLPTKEVASLISRVGTSKTSRPRSPPIPRPQTPPPMPQPPSHHPKEYNKLTKDLKARKKESHRNKLADDPRVPDSVQMMHKHVKLEKTHNMHPDVSMIHPPAESSGTDDSDSSSVTSHAPPPKMTLSERFGKMAQWSVDRRDMENMRITKVGNSTMKVVIEGEERIARLGYDSPPPGHYPESLLTQGPRGLECWDDVRVRYDYYKSRGYLRDLTLDDYVKWEEWWYKYQEWLEAERYYEQWAAQAANRPAGGGRKRRRRNNAGH</sequence>
<dbReference type="GeneID" id="100680162"/>
<dbReference type="EnsemblMetazoa" id="XM_031927114">
    <property type="protein sequence ID" value="XP_031782974"/>
    <property type="gene ID" value="LOC100680162"/>
</dbReference>
<dbReference type="RefSeq" id="XP_032457748.1">
    <property type="nucleotide sequence ID" value="XM_032601857.1"/>
</dbReference>
<feature type="compositionally biased region" description="Basic residues" evidence="1">
    <location>
        <begin position="162"/>
        <end position="178"/>
    </location>
</feature>
<feature type="compositionally biased region" description="Basic and acidic residues" evidence="1">
    <location>
        <begin position="57"/>
        <end position="68"/>
    </location>
</feature>
<feature type="compositionally biased region" description="Pro residues" evidence="1">
    <location>
        <begin position="256"/>
        <end position="274"/>
    </location>
</feature>
<evidence type="ECO:0000313" key="2">
    <source>
        <dbReference type="EnsemblMetazoa" id="XP_031782972"/>
    </source>
</evidence>
<dbReference type="Pfam" id="PF15692">
    <property type="entry name" value="NKAP"/>
    <property type="match status" value="1"/>
</dbReference>
<dbReference type="OrthoDB" id="8197488at2759"/>
<dbReference type="RefSeq" id="XP_031782973.1">
    <property type="nucleotide sequence ID" value="XM_031927113.2"/>
</dbReference>
<proteinExistence type="predicted"/>
<feature type="compositionally biased region" description="Low complexity" evidence="1">
    <location>
        <begin position="194"/>
        <end position="207"/>
    </location>
</feature>